<proteinExistence type="predicted"/>
<reference evidence="1" key="1">
    <citation type="journal article" date="2020" name="Nature">
        <title>Giant virus diversity and host interactions through global metagenomics.</title>
        <authorList>
            <person name="Schulz F."/>
            <person name="Roux S."/>
            <person name="Paez-Espino D."/>
            <person name="Jungbluth S."/>
            <person name="Walsh D.A."/>
            <person name="Denef V.J."/>
            <person name="McMahon K.D."/>
            <person name="Konstantinidis K.T."/>
            <person name="Eloe-Fadrosh E.A."/>
            <person name="Kyrpides N.C."/>
            <person name="Woyke T."/>
        </authorList>
    </citation>
    <scope>NUCLEOTIDE SEQUENCE</scope>
    <source>
        <strain evidence="1">GVMAG-M-3300021375-17</strain>
    </source>
</reference>
<dbReference type="AlphaFoldDB" id="A0A6C0CNF2"/>
<protein>
    <submittedName>
        <fullName evidence="1">Uncharacterized protein</fullName>
    </submittedName>
</protein>
<sequence length="86" mass="10545">MTYNQINKNTFEMVKDAMNAIINTNNTNFIKSLDEIDIYNDQKFLEIVQEIKYKEHYGLSLKFTLKLCNYYLNNQKEWKRLLKYYE</sequence>
<organism evidence="1">
    <name type="scientific">viral metagenome</name>
    <dbReference type="NCBI Taxonomy" id="1070528"/>
    <lineage>
        <taxon>unclassified sequences</taxon>
        <taxon>metagenomes</taxon>
        <taxon>organismal metagenomes</taxon>
    </lineage>
</organism>
<accession>A0A6C0CNF2</accession>
<name>A0A6C0CNF2_9ZZZZ</name>
<evidence type="ECO:0000313" key="1">
    <source>
        <dbReference type="EMBL" id="QHT05420.1"/>
    </source>
</evidence>
<dbReference type="EMBL" id="MN739454">
    <property type="protein sequence ID" value="QHT05420.1"/>
    <property type="molecule type" value="Genomic_DNA"/>
</dbReference>